<accession>A0AAD9VLQ6</accession>
<evidence type="ECO:0000259" key="3">
    <source>
        <dbReference type="Pfam" id="PF25597"/>
    </source>
</evidence>
<evidence type="ECO:0000259" key="2">
    <source>
        <dbReference type="Pfam" id="PF13976"/>
    </source>
</evidence>
<dbReference type="Pfam" id="PF13976">
    <property type="entry name" value="gag_pre-integrs"/>
    <property type="match status" value="1"/>
</dbReference>
<evidence type="ECO:0000256" key="1">
    <source>
        <dbReference type="SAM" id="MobiDB-lite"/>
    </source>
</evidence>
<dbReference type="Proteomes" id="UP001258017">
    <property type="component" value="Unassembled WGS sequence"/>
</dbReference>
<dbReference type="AlphaFoldDB" id="A0AAD9VLQ6"/>
<evidence type="ECO:0000313" key="5">
    <source>
        <dbReference type="Proteomes" id="UP001258017"/>
    </source>
</evidence>
<dbReference type="EMBL" id="JAIFRP010000087">
    <property type="protein sequence ID" value="KAK2579421.1"/>
    <property type="molecule type" value="Genomic_DNA"/>
</dbReference>
<sequence length="351" mass="40700">MKSVLRFNDLWGYVNGNVVKPEENNAEWIKKDEKALDLITLSLQTNQYNYIKKANTSKEAWDTLKGIYESKRPMRQCVLFNQLYRLRKTAEKREVSIKVQTEHNPNKVRLKETMLVPEFKNNLLSVSSITKNDYEVTFYKHCAIVKRKDGSVAMKAYEKDGLYIVDENSSEYAGVSAIHKNNLTKWHTRLGHLNFEDIKRMKNLVQGLDENMDGPSERCEVCDKWYSEEAKAYRLWEKGTNKIETSRDVKFLEDQQIESPQSVETFFKVPLIHPMTESDEEQQNVEEEDEGEPLPASQVQKLPNAPGRPRIERTGKRGRPRKIFATRPNEGHASIEPRTPNEAMAGSEQEE</sequence>
<proteinExistence type="predicted"/>
<dbReference type="InterPro" id="IPR057670">
    <property type="entry name" value="SH3_retrovirus"/>
</dbReference>
<feature type="compositionally biased region" description="Acidic residues" evidence="1">
    <location>
        <begin position="277"/>
        <end position="292"/>
    </location>
</feature>
<feature type="region of interest" description="Disordered" evidence="1">
    <location>
        <begin position="277"/>
        <end position="351"/>
    </location>
</feature>
<dbReference type="Pfam" id="PF14223">
    <property type="entry name" value="Retrotran_gag_2"/>
    <property type="match status" value="1"/>
</dbReference>
<dbReference type="Pfam" id="PF25597">
    <property type="entry name" value="SH3_retrovirus"/>
    <property type="match status" value="1"/>
</dbReference>
<reference evidence="4" key="1">
    <citation type="submission" date="2021-08" db="EMBL/GenBank/DDBJ databases">
        <authorList>
            <person name="Misof B."/>
            <person name="Oliver O."/>
            <person name="Podsiadlowski L."/>
            <person name="Donath A."/>
            <person name="Peters R."/>
            <person name="Mayer C."/>
            <person name="Rust J."/>
            <person name="Gunkel S."/>
            <person name="Lesny P."/>
            <person name="Martin S."/>
            <person name="Oeyen J.P."/>
            <person name="Petersen M."/>
            <person name="Panagiotis P."/>
            <person name="Wilbrandt J."/>
            <person name="Tanja T."/>
        </authorList>
    </citation>
    <scope>NUCLEOTIDE SEQUENCE</scope>
    <source>
        <strain evidence="4">GBR_01_08_01A</strain>
        <tissue evidence="4">Thorax + abdomen</tissue>
    </source>
</reference>
<evidence type="ECO:0000313" key="4">
    <source>
        <dbReference type="EMBL" id="KAK2579421.1"/>
    </source>
</evidence>
<comment type="caution">
    <text evidence="4">The sequence shown here is derived from an EMBL/GenBank/DDBJ whole genome shotgun (WGS) entry which is preliminary data.</text>
</comment>
<feature type="domain" description="GAG-pre-integrase" evidence="2">
    <location>
        <begin position="161"/>
        <end position="222"/>
    </location>
</feature>
<feature type="domain" description="Retroviral polymerase SH3-like" evidence="3">
    <location>
        <begin position="226"/>
        <end position="261"/>
    </location>
</feature>
<dbReference type="InterPro" id="IPR025724">
    <property type="entry name" value="GAG-pre-integrase_dom"/>
</dbReference>
<keyword evidence="5" id="KW-1185">Reference proteome</keyword>
<name>A0AAD9VLQ6_9HYME</name>
<evidence type="ECO:0008006" key="6">
    <source>
        <dbReference type="Google" id="ProtNLM"/>
    </source>
</evidence>
<protein>
    <recommendedName>
        <fullName evidence="6">GAG-pre-integrase domain-containing protein</fullName>
    </recommendedName>
</protein>
<reference evidence="4" key="2">
    <citation type="journal article" date="2023" name="Commun. Biol.">
        <title>Intrasexual cuticular hydrocarbon dimorphism in a wasp sheds light on hydrocarbon biosynthesis genes in Hymenoptera.</title>
        <authorList>
            <person name="Moris V.C."/>
            <person name="Podsiadlowski L."/>
            <person name="Martin S."/>
            <person name="Oeyen J.P."/>
            <person name="Donath A."/>
            <person name="Petersen M."/>
            <person name="Wilbrandt J."/>
            <person name="Misof B."/>
            <person name="Liedtke D."/>
            <person name="Thamm M."/>
            <person name="Scheiner R."/>
            <person name="Schmitt T."/>
            <person name="Niehuis O."/>
        </authorList>
    </citation>
    <scope>NUCLEOTIDE SEQUENCE</scope>
    <source>
        <strain evidence="4">GBR_01_08_01A</strain>
    </source>
</reference>
<gene>
    <name evidence="4" type="ORF">KPH14_002633</name>
</gene>
<organism evidence="4 5">
    <name type="scientific">Odynerus spinipes</name>
    <dbReference type="NCBI Taxonomy" id="1348599"/>
    <lineage>
        <taxon>Eukaryota</taxon>
        <taxon>Metazoa</taxon>
        <taxon>Ecdysozoa</taxon>
        <taxon>Arthropoda</taxon>
        <taxon>Hexapoda</taxon>
        <taxon>Insecta</taxon>
        <taxon>Pterygota</taxon>
        <taxon>Neoptera</taxon>
        <taxon>Endopterygota</taxon>
        <taxon>Hymenoptera</taxon>
        <taxon>Apocrita</taxon>
        <taxon>Aculeata</taxon>
        <taxon>Vespoidea</taxon>
        <taxon>Vespidae</taxon>
        <taxon>Eumeninae</taxon>
        <taxon>Odynerus</taxon>
    </lineage>
</organism>